<dbReference type="Pfam" id="PF20201">
    <property type="entry name" value="DUF6563"/>
    <property type="match status" value="1"/>
</dbReference>
<dbReference type="Proteomes" id="UP000240572">
    <property type="component" value="Unassembled WGS sequence"/>
</dbReference>
<evidence type="ECO:0000313" key="2">
    <source>
        <dbReference type="Proteomes" id="UP000240572"/>
    </source>
</evidence>
<gene>
    <name evidence="1" type="ORF">B0I18_11217</name>
</gene>
<comment type="caution">
    <text evidence="1">The sequence shown here is derived from an EMBL/GenBank/DDBJ whole genome shotgun (WGS) entry which is preliminary data.</text>
</comment>
<dbReference type="EMBL" id="PYGD01000012">
    <property type="protein sequence ID" value="PSK89216.1"/>
    <property type="molecule type" value="Genomic_DNA"/>
</dbReference>
<organism evidence="1 2">
    <name type="scientific">Taibaiella chishuiensis</name>
    <dbReference type="NCBI Taxonomy" id="1434707"/>
    <lineage>
        <taxon>Bacteria</taxon>
        <taxon>Pseudomonadati</taxon>
        <taxon>Bacteroidota</taxon>
        <taxon>Chitinophagia</taxon>
        <taxon>Chitinophagales</taxon>
        <taxon>Chitinophagaceae</taxon>
        <taxon>Taibaiella</taxon>
    </lineage>
</organism>
<keyword evidence="2" id="KW-1185">Reference proteome</keyword>
<accession>A0A2P8CW91</accession>
<dbReference type="RefSeq" id="WP_106524874.1">
    <property type="nucleotide sequence ID" value="NZ_PYGD01000012.1"/>
</dbReference>
<reference evidence="1 2" key="1">
    <citation type="submission" date="2018-03" db="EMBL/GenBank/DDBJ databases">
        <title>Genomic Encyclopedia of Type Strains, Phase III (KMG-III): the genomes of soil and plant-associated and newly described type strains.</title>
        <authorList>
            <person name="Whitman W."/>
        </authorList>
    </citation>
    <scope>NUCLEOTIDE SEQUENCE [LARGE SCALE GENOMIC DNA]</scope>
    <source>
        <strain evidence="1 2">CGMCC 1.12700</strain>
    </source>
</reference>
<name>A0A2P8CW91_9BACT</name>
<proteinExistence type="predicted"/>
<protein>
    <submittedName>
        <fullName evidence="1">Uncharacterized protein</fullName>
    </submittedName>
</protein>
<dbReference type="AlphaFoldDB" id="A0A2P8CW91"/>
<sequence length="214" mass="24399">MKTRIRLFLLCCLYQVALYGQRAVYTEGVYSNIKELKGNVPFATPDLAIIHRSQEQIDKFGGNNYNIFIKGDSASVRKIGKKYFAVSDGKTLFLNCRKLGIGFGFTDVLASGRYLAFKAYLPQHYVDDVAGYGALFGFMPVMSYPDMRRYDYNTVQFPFLWTLDIHSGRAMVLTYGGMLKLLESHAELKEAFINEKEKGAEEMMLLYIRKLNAL</sequence>
<dbReference type="InterPro" id="IPR046693">
    <property type="entry name" value="DUF6563"/>
</dbReference>
<evidence type="ECO:0000313" key="1">
    <source>
        <dbReference type="EMBL" id="PSK89216.1"/>
    </source>
</evidence>